<keyword evidence="6" id="KW-0507">mRNA processing</keyword>
<evidence type="ECO:0000313" key="10">
    <source>
        <dbReference type="EMBL" id="CDG72011.1"/>
    </source>
</evidence>
<feature type="domain" description="MRNA cap 0 methyltransferase" evidence="9">
    <location>
        <begin position="196"/>
        <end position="509"/>
    </location>
</feature>
<keyword evidence="6" id="KW-0506">mRNA capping</keyword>
<evidence type="ECO:0000256" key="3">
    <source>
        <dbReference type="ARBA" id="ARBA00022679"/>
    </source>
</evidence>
<feature type="region of interest" description="Disordered" evidence="8">
    <location>
        <begin position="512"/>
        <end position="607"/>
    </location>
</feature>
<evidence type="ECO:0000256" key="7">
    <source>
        <dbReference type="ARBA" id="ARBA00044712"/>
    </source>
</evidence>
<feature type="compositionally biased region" description="Basic and acidic residues" evidence="8">
    <location>
        <begin position="143"/>
        <end position="173"/>
    </location>
</feature>
<evidence type="ECO:0000256" key="4">
    <source>
        <dbReference type="ARBA" id="ARBA00022691"/>
    </source>
</evidence>
<comment type="catalytic activity">
    <reaction evidence="7">
        <text>a 5'-end (5'-triphosphoguanosine)-ribonucleoside in mRNA + S-adenosyl-L-methionine = a 5'-end (N(7)-methyl 5'-triphosphoguanosine)-ribonucleoside in mRNA + S-adenosyl-L-homocysteine</text>
        <dbReference type="Rhea" id="RHEA:67008"/>
        <dbReference type="Rhea" id="RHEA-COMP:17166"/>
        <dbReference type="Rhea" id="RHEA-COMP:17167"/>
        <dbReference type="ChEBI" id="CHEBI:57856"/>
        <dbReference type="ChEBI" id="CHEBI:59789"/>
        <dbReference type="ChEBI" id="CHEBI:156461"/>
        <dbReference type="ChEBI" id="CHEBI:167617"/>
        <dbReference type="EC" id="2.1.1.56"/>
    </reaction>
</comment>
<gene>
    <name evidence="10" type="primary">RNMT</name>
</gene>
<dbReference type="InterPro" id="IPR029063">
    <property type="entry name" value="SAM-dependent_MTases_sf"/>
</dbReference>
<dbReference type="InterPro" id="IPR004971">
    <property type="entry name" value="mRNA_G-N7_MeTrfase_dom"/>
</dbReference>
<dbReference type="PANTHER" id="PTHR12189:SF2">
    <property type="entry name" value="MRNA CAP GUANINE-N7 METHYLTRANSFERASE"/>
    <property type="match status" value="1"/>
</dbReference>
<dbReference type="OrthoDB" id="10248867at2759"/>
<evidence type="ECO:0000256" key="8">
    <source>
        <dbReference type="SAM" id="MobiDB-lite"/>
    </source>
</evidence>
<proteinExistence type="evidence at transcript level"/>
<evidence type="ECO:0000256" key="1">
    <source>
        <dbReference type="ARBA" id="ARBA00011926"/>
    </source>
</evidence>
<accession>T2MIS4</accession>
<dbReference type="SUPFAM" id="SSF53335">
    <property type="entry name" value="S-adenosyl-L-methionine-dependent methyltransferases"/>
    <property type="match status" value="1"/>
</dbReference>
<dbReference type="AlphaFoldDB" id="T2MIS4"/>
<feature type="compositionally biased region" description="Basic and acidic residues" evidence="8">
    <location>
        <begin position="512"/>
        <end position="553"/>
    </location>
</feature>
<dbReference type="EC" id="2.1.1.56" evidence="1"/>
<feature type="non-terminal residue" evidence="10">
    <location>
        <position position="1"/>
    </location>
</feature>
<feature type="region of interest" description="Disordered" evidence="8">
    <location>
        <begin position="104"/>
        <end position="192"/>
    </location>
</feature>
<dbReference type="GO" id="GO:0004482">
    <property type="term" value="F:mRNA 5'-cap (guanine-N7-)-methyltransferase activity"/>
    <property type="evidence" value="ECO:0007669"/>
    <property type="project" value="UniProtKB-EC"/>
</dbReference>
<keyword evidence="4" id="KW-0949">S-adenosyl-L-methionine</keyword>
<keyword evidence="2 10" id="KW-0489">Methyltransferase</keyword>
<keyword evidence="3 10" id="KW-0808">Transferase</keyword>
<protein>
    <recommendedName>
        <fullName evidence="1">mRNA (guanine-N(7))-methyltransferase</fullName>
        <ecNumber evidence="1">2.1.1.56</ecNumber>
    </recommendedName>
</protein>
<dbReference type="CDD" id="cd02440">
    <property type="entry name" value="AdoMet_MTases"/>
    <property type="match status" value="1"/>
</dbReference>
<evidence type="ECO:0000256" key="5">
    <source>
        <dbReference type="ARBA" id="ARBA00022884"/>
    </source>
</evidence>
<dbReference type="InterPro" id="IPR039753">
    <property type="entry name" value="RG7MT1"/>
</dbReference>
<organism evidence="10">
    <name type="scientific">Hydra vulgaris</name>
    <name type="common">Hydra</name>
    <name type="synonym">Hydra attenuata</name>
    <dbReference type="NCBI Taxonomy" id="6087"/>
    <lineage>
        <taxon>Eukaryota</taxon>
        <taxon>Metazoa</taxon>
        <taxon>Cnidaria</taxon>
        <taxon>Hydrozoa</taxon>
        <taxon>Hydroidolina</taxon>
        <taxon>Anthoathecata</taxon>
        <taxon>Aplanulata</taxon>
        <taxon>Hydridae</taxon>
        <taxon>Hydra</taxon>
    </lineage>
</organism>
<dbReference type="GO" id="GO:0003723">
    <property type="term" value="F:RNA binding"/>
    <property type="evidence" value="ECO:0007669"/>
    <property type="project" value="UniProtKB-KW"/>
</dbReference>
<feature type="compositionally biased region" description="Basic and acidic residues" evidence="8">
    <location>
        <begin position="563"/>
        <end position="576"/>
    </location>
</feature>
<feature type="region of interest" description="Disordered" evidence="8">
    <location>
        <begin position="660"/>
        <end position="704"/>
    </location>
</feature>
<dbReference type="Pfam" id="PF03291">
    <property type="entry name" value="mRNA_G-N7_MeTrfase"/>
    <property type="match status" value="1"/>
</dbReference>
<dbReference type="EMBL" id="HAAD01005779">
    <property type="protein sequence ID" value="CDG72011.1"/>
    <property type="molecule type" value="mRNA"/>
</dbReference>
<keyword evidence="5" id="KW-0694">RNA-binding</keyword>
<sequence>MENFLNWLVGGCFNLIAGRASVSNKFSFGNLIDDGASYSSFSIRNLKIYHVTFISILCALNMADAENVIENVGDVDNTKSIVVLDKKDKELVVEDEVVKEDVCVLNGNSDQEEEKEEVQVLKSETTPVPDEKPSETPTVEESSESKAIEEPKENGLIAEEKPKEDKEVSKEDSVGNAVAKHYNDIPAGTKESRKESRIFHLRNFNNWVKTVIITEFLGKIKRRKRLSDEINILDLACGKGGDLLKWQKANVDHVIMADIASTSIDQCKERYAKLEKESRSRHSRERLFTTEFYAADCTKENLCEKFKNPDIKLDLTSCQFAFHYSFESYSQAELMFKNACKNLRTGGYFVGTTPDAHKLVKRIKSMESDSFGNSVYNIKPDSKDNFPLFGAKYMFHLEGVVDCPEFLVYFPAFEKIAAKYNMKLVWKKNFHELFKEHEKEYSSLLSKMSALEVFPAPSNKQLVAEEAGQYKNASEYMDRKATKNMRVGTLSADEWEAAGLYLAFAFEKVEPPRQPRSSDRVDDRKRHRDVSRESAKSRESSRSSRSKDKRKSDSSGPAKKSRRENEVEVYEIKDEIQFDDEVESTPTDINGGTSDKPAEIVTETSTGNVVETSEDATPVKVEDVVMDATPEDSKSVDIATEVTPVNEPEVTMETETVKVESKISHSEDEVVNQPKTTDPEVLGEAPEVEMDKEVTKELVDEEAH</sequence>
<evidence type="ECO:0000256" key="2">
    <source>
        <dbReference type="ARBA" id="ARBA00022603"/>
    </source>
</evidence>
<dbReference type="PANTHER" id="PTHR12189">
    <property type="entry name" value="MRNA GUANINE-7- METHYLTRANSFERASE"/>
    <property type="match status" value="1"/>
</dbReference>
<dbReference type="GO" id="GO:0005634">
    <property type="term" value="C:nucleus"/>
    <property type="evidence" value="ECO:0007669"/>
    <property type="project" value="TreeGrafter"/>
</dbReference>
<feature type="compositionally biased region" description="Polar residues" evidence="8">
    <location>
        <begin position="584"/>
        <end position="593"/>
    </location>
</feature>
<name>T2MIS4_HYDVU</name>
<dbReference type="Gene3D" id="3.40.50.150">
    <property type="entry name" value="Vaccinia Virus protein VP39"/>
    <property type="match status" value="1"/>
</dbReference>
<evidence type="ECO:0000256" key="6">
    <source>
        <dbReference type="ARBA" id="ARBA00023042"/>
    </source>
</evidence>
<reference evidence="10" key="1">
    <citation type="journal article" date="2013" name="Genome Biol. Evol.">
        <title>Punctuated emergences of genetic and phenotypic innovations in eumetazoan, bilaterian, euteleostome, and hominidae ancestors.</title>
        <authorList>
            <person name="Wenger Y."/>
            <person name="Galliot B."/>
        </authorList>
    </citation>
    <scope>NUCLEOTIDE SEQUENCE</scope>
    <source>
        <tissue evidence="10">Whole animals</tissue>
    </source>
</reference>
<dbReference type="PROSITE" id="PS51562">
    <property type="entry name" value="RNA_CAP0_MT"/>
    <property type="match status" value="1"/>
</dbReference>
<evidence type="ECO:0000259" key="9">
    <source>
        <dbReference type="PROSITE" id="PS51562"/>
    </source>
</evidence>
<feature type="compositionally biased region" description="Basic and acidic residues" evidence="8">
    <location>
        <begin position="689"/>
        <end position="704"/>
    </location>
</feature>